<dbReference type="Pfam" id="PF04542">
    <property type="entry name" value="Sigma70_r2"/>
    <property type="match status" value="1"/>
</dbReference>
<dbReference type="GO" id="GO:0006352">
    <property type="term" value="P:DNA-templated transcription initiation"/>
    <property type="evidence" value="ECO:0007669"/>
    <property type="project" value="InterPro"/>
</dbReference>
<dbReference type="EMBL" id="CP063356">
    <property type="protein sequence ID" value="QOY34920.1"/>
    <property type="molecule type" value="Genomic_DNA"/>
</dbReference>
<evidence type="ECO:0000259" key="1">
    <source>
        <dbReference type="Pfam" id="PF04542"/>
    </source>
</evidence>
<dbReference type="GO" id="GO:0003700">
    <property type="term" value="F:DNA-binding transcription factor activity"/>
    <property type="evidence" value="ECO:0007669"/>
    <property type="project" value="InterPro"/>
</dbReference>
<reference evidence="3" key="2">
    <citation type="journal article" date="2017" name="Genome Announc.">
        <title>Draft Genome Sequences of Four Alkaliphilic Bacteria Belonging to the Anaerobacillus Genus.</title>
        <authorList>
            <person name="Bassil N.M."/>
            <person name="Lloyd J.R."/>
        </authorList>
    </citation>
    <scope>NUCLEOTIDE SEQUENCE [LARGE SCALE GENOMIC DNA]</scope>
    <source>
        <strain evidence="3">NB2006</strain>
    </source>
</reference>
<dbReference type="InterPro" id="IPR007627">
    <property type="entry name" value="RNA_pol_sigma70_r2"/>
</dbReference>
<dbReference type="Gene3D" id="1.10.1740.10">
    <property type="match status" value="1"/>
</dbReference>
<reference evidence="2" key="1">
    <citation type="submission" date="2016-10" db="EMBL/GenBank/DDBJ databases">
        <title>Draft genome sequences of four alkaliphilic bacteria belonging to the Anaerobacillus genus.</title>
        <authorList>
            <person name="Bassil N.M."/>
            <person name="Lloyd J.R."/>
        </authorList>
    </citation>
    <scope>NUCLEOTIDE SEQUENCE [LARGE SCALE GENOMIC DNA]</scope>
    <source>
        <strain evidence="2">NB2006</strain>
    </source>
</reference>
<dbReference type="AlphaFoldDB" id="A0A1S2KZM3"/>
<name>A0A1S2KZM3_9BACI</name>
<evidence type="ECO:0000313" key="3">
    <source>
        <dbReference type="EMBL" id="QOY34920.1"/>
    </source>
</evidence>
<organism evidence="2">
    <name type="scientific">Anaerobacillus isosaccharinicus</name>
    <dbReference type="NCBI Taxonomy" id="1532552"/>
    <lineage>
        <taxon>Bacteria</taxon>
        <taxon>Bacillati</taxon>
        <taxon>Bacillota</taxon>
        <taxon>Bacilli</taxon>
        <taxon>Bacillales</taxon>
        <taxon>Bacillaceae</taxon>
        <taxon>Anaerobacillus</taxon>
    </lineage>
</organism>
<dbReference type="EMBL" id="LQXD01000197">
    <property type="protein sequence ID" value="OIJ04815.1"/>
    <property type="molecule type" value="Genomic_DNA"/>
</dbReference>
<gene>
    <name evidence="3" type="ORF">AWH56_019705</name>
    <name evidence="2" type="ORF">AWH56_22875</name>
</gene>
<reference evidence="3" key="4">
    <citation type="submission" date="2020-10" db="EMBL/GenBank/DDBJ databases">
        <authorList>
            <person name="Bassil N.M."/>
            <person name="Lloyd J.R."/>
        </authorList>
    </citation>
    <scope>NUCLEOTIDE SEQUENCE</scope>
    <source>
        <strain evidence="3">NB2006</strain>
    </source>
</reference>
<evidence type="ECO:0000313" key="2">
    <source>
        <dbReference type="EMBL" id="OIJ04815.1"/>
    </source>
</evidence>
<sequence>MQLEEAYKLYMNDLYRYLFSLSRNHFVADDLVQDAFYRAFLTLEDYDILVLRIVHKLHYYTSLARHHII</sequence>
<feature type="domain" description="RNA polymerase sigma-70 region 2" evidence="1">
    <location>
        <begin position="7"/>
        <end position="47"/>
    </location>
</feature>
<reference evidence="3" key="3">
    <citation type="journal article" date="2019" name="Int. J. Syst. Evol. Microbiol.">
        <title>Anaerobacillus isosaccharinicus sp. nov., an alkaliphilic bacterium which degrades isosaccharinic acid.</title>
        <authorList>
            <person name="Bassil N.M."/>
            <person name="Lloyd J.R."/>
        </authorList>
    </citation>
    <scope>NUCLEOTIDE SEQUENCE [LARGE SCALE GENOMIC DNA]</scope>
    <source>
        <strain evidence="3">NB2006</strain>
    </source>
</reference>
<dbReference type="OrthoDB" id="9795666at2"/>
<protein>
    <recommendedName>
        <fullName evidence="1">RNA polymerase sigma-70 region 2 domain-containing protein</fullName>
    </recommendedName>
</protein>
<accession>A0A1S2KZM3</accession>
<dbReference type="InterPro" id="IPR013325">
    <property type="entry name" value="RNA_pol_sigma_r2"/>
</dbReference>
<proteinExistence type="predicted"/>
<dbReference type="SUPFAM" id="SSF88946">
    <property type="entry name" value="Sigma2 domain of RNA polymerase sigma factors"/>
    <property type="match status" value="1"/>
</dbReference>